<dbReference type="Gene3D" id="1.10.238.20">
    <property type="entry name" value="Pheromone/general odorant binding protein domain"/>
    <property type="match status" value="1"/>
</dbReference>
<dbReference type="InterPro" id="IPR036728">
    <property type="entry name" value="PBP_GOBP_sf"/>
</dbReference>
<dbReference type="Pfam" id="PF01395">
    <property type="entry name" value="PBP_GOBP"/>
    <property type="match status" value="1"/>
</dbReference>
<accession>A0ABD0SU11</accession>
<dbReference type="CDD" id="cd23992">
    <property type="entry name" value="PBP_GOBP"/>
    <property type="match status" value="1"/>
</dbReference>
<evidence type="ECO:0000313" key="1">
    <source>
        <dbReference type="EMBL" id="KAL0828881.1"/>
    </source>
</evidence>
<proteinExistence type="predicted"/>
<dbReference type="SMART" id="SM00708">
    <property type="entry name" value="PhBP"/>
    <property type="match status" value="1"/>
</dbReference>
<organism evidence="1 2">
    <name type="scientific">Loxostege sticticalis</name>
    <name type="common">Beet webworm moth</name>
    <dbReference type="NCBI Taxonomy" id="481309"/>
    <lineage>
        <taxon>Eukaryota</taxon>
        <taxon>Metazoa</taxon>
        <taxon>Ecdysozoa</taxon>
        <taxon>Arthropoda</taxon>
        <taxon>Hexapoda</taxon>
        <taxon>Insecta</taxon>
        <taxon>Pterygota</taxon>
        <taxon>Neoptera</taxon>
        <taxon>Endopterygota</taxon>
        <taxon>Lepidoptera</taxon>
        <taxon>Glossata</taxon>
        <taxon>Ditrysia</taxon>
        <taxon>Pyraloidea</taxon>
        <taxon>Crambidae</taxon>
        <taxon>Pyraustinae</taxon>
        <taxon>Loxostege</taxon>
    </lineage>
</organism>
<dbReference type="InterPro" id="IPR006170">
    <property type="entry name" value="PBP/GOBP"/>
</dbReference>
<sequence length="149" mass="16942">MFNCWKRSTNNFIVYVILLQALTEEEIKAEFTKLVMKCLKDHPVDMSELTNLQKLVVPKKNDVKCLLACAYKLDGIMNAKGLYDLDHAYKVAELTKNGDEKRLENGRKMADECVKINDIEVSDGEKGCERAGLMFKCAIENAPKFGFKL</sequence>
<reference evidence="1 2" key="1">
    <citation type="submission" date="2024-06" db="EMBL/GenBank/DDBJ databases">
        <title>A chromosome-level genome assembly of beet webworm, Loxostege sticticalis.</title>
        <authorList>
            <person name="Zhang Y."/>
        </authorList>
    </citation>
    <scope>NUCLEOTIDE SEQUENCE [LARGE SCALE GENOMIC DNA]</scope>
    <source>
        <strain evidence="1">AQ028</strain>
        <tissue evidence="1">Male pupae</tissue>
    </source>
</reference>
<gene>
    <name evidence="1" type="ORF">ABMA28_003787</name>
</gene>
<dbReference type="Proteomes" id="UP001549921">
    <property type="component" value="Unassembled WGS sequence"/>
</dbReference>
<dbReference type="AlphaFoldDB" id="A0ABD0SU11"/>
<comment type="caution">
    <text evidence="1">The sequence shown here is derived from an EMBL/GenBank/DDBJ whole genome shotgun (WGS) entry which is preliminary data.</text>
</comment>
<dbReference type="SUPFAM" id="SSF47565">
    <property type="entry name" value="Insect pheromone/odorant-binding proteins"/>
    <property type="match status" value="1"/>
</dbReference>
<protein>
    <submittedName>
        <fullName evidence="1">Uncharacterized protein</fullName>
    </submittedName>
</protein>
<name>A0ABD0SU11_LOXSC</name>
<dbReference type="EMBL" id="JBEDNZ010000015">
    <property type="protein sequence ID" value="KAL0828881.1"/>
    <property type="molecule type" value="Genomic_DNA"/>
</dbReference>
<evidence type="ECO:0000313" key="2">
    <source>
        <dbReference type="Proteomes" id="UP001549921"/>
    </source>
</evidence>